<feature type="domain" description="Trimeric autotransporter adhesin YadA-like head" evidence="1">
    <location>
        <begin position="239"/>
        <end position="263"/>
    </location>
</feature>
<organism evidence="2 3">
    <name type="scientific">Acinetobacter ursingii</name>
    <dbReference type="NCBI Taxonomy" id="108980"/>
    <lineage>
        <taxon>Bacteria</taxon>
        <taxon>Pseudomonadati</taxon>
        <taxon>Pseudomonadota</taxon>
        <taxon>Gammaproteobacteria</taxon>
        <taxon>Moraxellales</taxon>
        <taxon>Moraxellaceae</taxon>
        <taxon>Acinetobacter</taxon>
    </lineage>
</organism>
<proteinExistence type="predicted"/>
<sequence length="276" mass="27516">MQGKNINVTSTTGSNGQTVYTVKTADDVNFNTLTTTGNTSIGGALTVTGNANLNNGANLNNKKITGLANGTADSDAVNYGQIKNLVIGNNYDGIQYFRTKSTKADASALGEDSTAIGPLATANGDNSIAVGNTSQANGLGSISVGQKSIAYQENNVAIGKESAALGKYSTAIGASTGQPRTPVLTNDSNNNNQLTAIDGIPVTATGSTLDTITEINGTAVTPDQRNAFIALLSSGANLAGGEASLALGTSNLATGNSSVALGSMNSSSASPIAVSM</sequence>
<dbReference type="Gene3D" id="2.150.10.10">
    <property type="entry name" value="Serralysin-like metalloprotease, C-terminal"/>
    <property type="match status" value="1"/>
</dbReference>
<dbReference type="Proteomes" id="UP001164064">
    <property type="component" value="Chromosome"/>
</dbReference>
<evidence type="ECO:0000313" key="2">
    <source>
        <dbReference type="EMBL" id="UYF72566.1"/>
    </source>
</evidence>
<dbReference type="InterPro" id="IPR011049">
    <property type="entry name" value="Serralysin-like_metalloprot_C"/>
</dbReference>
<dbReference type="SUPFAM" id="SSF101967">
    <property type="entry name" value="Adhesin YadA, collagen-binding domain"/>
    <property type="match status" value="2"/>
</dbReference>
<reference evidence="2" key="1">
    <citation type="journal article" date="2022" name="J Glob Antimicrob Resist">
        <title>Comparative analysis of IMP-4- and OXA-58-containing plasmids of three carbapenemase-producing Acinetobacter ursingii strains in the Netherlands.</title>
        <authorList>
            <person name="Hendrickx A.P.A."/>
            <person name="Schade R.P."/>
            <person name="Landman F."/>
            <person name="Bosch T."/>
            <person name="Schouls L.M."/>
            <person name="van Dijk K."/>
        </authorList>
    </citation>
    <scope>NUCLEOTIDE SEQUENCE</scope>
    <source>
        <strain evidence="2">RIVM_C010559</strain>
    </source>
</reference>
<evidence type="ECO:0000259" key="1">
    <source>
        <dbReference type="Pfam" id="PF05658"/>
    </source>
</evidence>
<dbReference type="GO" id="GO:0019867">
    <property type="term" value="C:outer membrane"/>
    <property type="evidence" value="ECO:0007669"/>
    <property type="project" value="InterPro"/>
</dbReference>
<feature type="domain" description="Trimeric autotransporter adhesin YadA-like head" evidence="1">
    <location>
        <begin position="156"/>
        <end position="175"/>
    </location>
</feature>
<dbReference type="EMBL" id="CP089051">
    <property type="protein sequence ID" value="UYF72566.1"/>
    <property type="molecule type" value="Genomic_DNA"/>
</dbReference>
<name>A0AA46S4U9_9GAMM</name>
<feature type="domain" description="Trimeric autotransporter adhesin YadA-like head" evidence="1">
    <location>
        <begin position="108"/>
        <end position="132"/>
    </location>
</feature>
<accession>A0AA46S4U9</accession>
<dbReference type="InterPro" id="IPR008640">
    <property type="entry name" value="Adhesin_Head_dom"/>
</dbReference>
<dbReference type="Pfam" id="PF05658">
    <property type="entry name" value="YadA_head"/>
    <property type="match status" value="3"/>
</dbReference>
<dbReference type="Gene3D" id="6.10.250.2120">
    <property type="match status" value="1"/>
</dbReference>
<dbReference type="AlphaFoldDB" id="A0AA46S4U9"/>
<protein>
    <recommendedName>
        <fullName evidence="1">Trimeric autotransporter adhesin YadA-like head domain-containing protein</fullName>
    </recommendedName>
</protein>
<gene>
    <name evidence="2" type="ORF">LSO60_04650</name>
</gene>
<evidence type="ECO:0000313" key="3">
    <source>
        <dbReference type="Proteomes" id="UP001164064"/>
    </source>
</evidence>